<evidence type="ECO:0000256" key="1">
    <source>
        <dbReference type="ARBA" id="ARBA00022723"/>
    </source>
</evidence>
<protein>
    <submittedName>
        <fullName evidence="3">Uncharacterized protein</fullName>
    </submittedName>
</protein>
<name>A0A8J6B5S2_9EUKA</name>
<keyword evidence="2" id="KW-0862">Zinc</keyword>
<keyword evidence="1" id="KW-0479">Metal-binding</keyword>
<dbReference type="AlphaFoldDB" id="A0A8J6B5S2"/>
<dbReference type="InterPro" id="IPR006591">
    <property type="entry name" value="RNAP_P/RPABC4"/>
</dbReference>
<organism evidence="3 4">
    <name type="scientific">Carpediemonas membranifera</name>
    <dbReference type="NCBI Taxonomy" id="201153"/>
    <lineage>
        <taxon>Eukaryota</taxon>
        <taxon>Metamonada</taxon>
        <taxon>Carpediemonas-like organisms</taxon>
        <taxon>Carpediemonas</taxon>
    </lineage>
</organism>
<accession>A0A8J6B5S2</accession>
<dbReference type="Gene3D" id="2.20.28.30">
    <property type="entry name" value="RNA polymerase ii, chain L"/>
    <property type="match status" value="1"/>
</dbReference>
<dbReference type="GO" id="GO:0046872">
    <property type="term" value="F:metal ion binding"/>
    <property type="evidence" value="ECO:0007669"/>
    <property type="project" value="UniProtKB-KW"/>
</dbReference>
<gene>
    <name evidence="3" type="ORF">J8273_7948</name>
</gene>
<reference evidence="3" key="1">
    <citation type="submission" date="2021-05" db="EMBL/GenBank/DDBJ databases">
        <title>A free-living protist that lacks canonical eukaryotic 1 DNA replication and segregation systems.</title>
        <authorList>
            <person name="Salas-Leiva D.E."/>
            <person name="Tromer E.C."/>
            <person name="Curtis B.A."/>
            <person name="Jerlstrom-Hultqvist J."/>
            <person name="Kolisko M."/>
            <person name="Yi Z."/>
            <person name="Salas-Leiva J.S."/>
            <person name="Gallot-Lavallee L."/>
            <person name="Kops G.J.P.L."/>
            <person name="Archibald J.M."/>
            <person name="Simpson A.G.B."/>
            <person name="Roger A.J."/>
        </authorList>
    </citation>
    <scope>NUCLEOTIDE SEQUENCE</scope>
    <source>
        <strain evidence="3">BICM</strain>
    </source>
</reference>
<dbReference type="SUPFAM" id="SSF63393">
    <property type="entry name" value="RNA polymerase subunits"/>
    <property type="match status" value="1"/>
</dbReference>
<dbReference type="EMBL" id="JAHDYR010000064">
    <property type="protein sequence ID" value="KAG9390597.1"/>
    <property type="molecule type" value="Genomic_DNA"/>
</dbReference>
<comment type="caution">
    <text evidence="3">The sequence shown here is derived from an EMBL/GenBank/DDBJ whole genome shotgun (WGS) entry which is preliminary data.</text>
</comment>
<evidence type="ECO:0000256" key="2">
    <source>
        <dbReference type="ARBA" id="ARBA00022833"/>
    </source>
</evidence>
<dbReference type="InterPro" id="IPR029040">
    <property type="entry name" value="RPABC4/Spt4"/>
</dbReference>
<evidence type="ECO:0000313" key="3">
    <source>
        <dbReference type="EMBL" id="KAG9390597.1"/>
    </source>
</evidence>
<dbReference type="GO" id="GO:0003899">
    <property type="term" value="F:DNA-directed RNA polymerase activity"/>
    <property type="evidence" value="ECO:0007669"/>
    <property type="project" value="InterPro"/>
</dbReference>
<sequence>MNQSTYNTVPAEHLKYLCGSCGNVVQLKHQEGDSIGGHDGVECNLCSGKILYKLRTTEPLATKAR</sequence>
<dbReference type="GO" id="GO:0003677">
    <property type="term" value="F:DNA binding"/>
    <property type="evidence" value="ECO:0007669"/>
    <property type="project" value="InterPro"/>
</dbReference>
<proteinExistence type="predicted"/>
<dbReference type="SMART" id="SM00659">
    <property type="entry name" value="RPOLCX"/>
    <property type="match status" value="1"/>
</dbReference>
<dbReference type="GO" id="GO:0006351">
    <property type="term" value="P:DNA-templated transcription"/>
    <property type="evidence" value="ECO:0007669"/>
    <property type="project" value="InterPro"/>
</dbReference>
<keyword evidence="4" id="KW-1185">Reference proteome</keyword>
<evidence type="ECO:0000313" key="4">
    <source>
        <dbReference type="Proteomes" id="UP000717585"/>
    </source>
</evidence>
<dbReference type="Proteomes" id="UP000717585">
    <property type="component" value="Unassembled WGS sequence"/>
</dbReference>